<comment type="caution">
    <text evidence="1">The sequence shown here is derived from an EMBL/GenBank/DDBJ whole genome shotgun (WGS) entry which is preliminary data.</text>
</comment>
<keyword evidence="2" id="KW-1185">Reference proteome</keyword>
<accession>A0A9W5F2U7</accession>
<dbReference type="Proteomes" id="UP000191933">
    <property type="component" value="Unassembled WGS sequence"/>
</dbReference>
<evidence type="ECO:0000313" key="2">
    <source>
        <dbReference type="Proteomes" id="UP000191933"/>
    </source>
</evidence>
<proteinExistence type="predicted"/>
<organism evidence="1 2">
    <name type="scientific">Agrobacterium genomosp. 2 str. CFBP 5494</name>
    <dbReference type="NCBI Taxonomy" id="1183436"/>
    <lineage>
        <taxon>Bacteria</taxon>
        <taxon>Pseudomonadati</taxon>
        <taxon>Pseudomonadota</taxon>
        <taxon>Alphaproteobacteria</taxon>
        <taxon>Hyphomicrobiales</taxon>
        <taxon>Rhizobiaceae</taxon>
        <taxon>Rhizobium/Agrobacterium group</taxon>
        <taxon>Agrobacterium</taxon>
        <taxon>Agrobacterium tumefaciens complex</taxon>
    </lineage>
</organism>
<gene>
    <name evidence="1" type="ORF">AGR2A_pa60054</name>
</gene>
<dbReference type="AlphaFoldDB" id="A0A9W5F2U7"/>
<dbReference type="EMBL" id="FBVY01000044">
    <property type="protein sequence ID" value="CUX02530.1"/>
    <property type="molecule type" value="Genomic_DNA"/>
</dbReference>
<reference evidence="1 2" key="1">
    <citation type="submission" date="2016-01" db="EMBL/GenBank/DDBJ databases">
        <authorList>
            <person name="Regsiter A."/>
            <person name="william w."/>
        </authorList>
    </citation>
    <scope>NUCLEOTIDE SEQUENCE [LARGE SCALE GENOMIC DNA]</scope>
    <source>
        <strain evidence="1 2">CFBP 5494</strain>
    </source>
</reference>
<dbReference type="InterPro" id="IPR036291">
    <property type="entry name" value="NAD(P)-bd_dom_sf"/>
</dbReference>
<dbReference type="SUPFAM" id="SSF51735">
    <property type="entry name" value="NAD(P)-binding Rossmann-fold domains"/>
    <property type="match status" value="1"/>
</dbReference>
<protein>
    <submittedName>
        <fullName evidence="1">Uncharacterized protein</fullName>
    </submittedName>
</protein>
<name>A0A9W5F2U7_9HYPH</name>
<sequence length="101" mass="11150">MALSMARHLTKSFANAYNQHQDVSSPFRRLHGQPPGDFITLDQEDWQRLLDVNLRGVAFGLRHGLPPMLERGYLCSLGLAHALLAGGGNHLRPASGVHLKE</sequence>
<evidence type="ECO:0000313" key="1">
    <source>
        <dbReference type="EMBL" id="CUX02530.1"/>
    </source>
</evidence>
<dbReference type="Gene3D" id="3.40.50.720">
    <property type="entry name" value="NAD(P)-binding Rossmann-like Domain"/>
    <property type="match status" value="1"/>
</dbReference>